<evidence type="ECO:0000313" key="3">
    <source>
        <dbReference type="EMBL" id="SDU08481.1"/>
    </source>
</evidence>
<name>A0A1H2FMA8_9ACTN</name>
<reference evidence="3" key="1">
    <citation type="submission" date="2016-10" db="EMBL/GenBank/DDBJ databases">
        <authorList>
            <person name="de Groot N.N."/>
        </authorList>
    </citation>
    <scope>NUCLEOTIDE SEQUENCE [LARGE SCALE GENOMIC DNA]</scope>
    <source>
        <strain evidence="3">DSM 45079</strain>
    </source>
</reference>
<dbReference type="InterPro" id="IPR025161">
    <property type="entry name" value="IS402-like_dom"/>
</dbReference>
<dbReference type="GO" id="GO:0004803">
    <property type="term" value="F:transposase activity"/>
    <property type="evidence" value="ECO:0007669"/>
    <property type="project" value="InterPro"/>
</dbReference>
<dbReference type="EMBL" id="LT629791">
    <property type="protein sequence ID" value="SDU08481.1"/>
    <property type="molecule type" value="Genomic_DNA"/>
</dbReference>
<dbReference type="EMBL" id="LT629791">
    <property type="protein sequence ID" value="SDU77308.1"/>
    <property type="molecule type" value="Genomic_DNA"/>
</dbReference>
<evidence type="ECO:0000313" key="5">
    <source>
        <dbReference type="EMBL" id="SDU77308.1"/>
    </source>
</evidence>
<dbReference type="NCBIfam" id="NF033580">
    <property type="entry name" value="transpos_IS5_3"/>
    <property type="match status" value="1"/>
</dbReference>
<gene>
    <name evidence="3" type="ORF">SAMN04488563_0016</name>
    <name evidence="4" type="ORF">SAMN04488563_2824</name>
    <name evidence="5" type="ORF">SAMN04488563_5493</name>
</gene>
<dbReference type="Proteomes" id="UP000182977">
    <property type="component" value="Chromosome I"/>
</dbReference>
<protein>
    <submittedName>
        <fullName evidence="3">Transposase</fullName>
    </submittedName>
</protein>
<dbReference type="GO" id="GO:0006313">
    <property type="term" value="P:DNA transposition"/>
    <property type="evidence" value="ECO:0007669"/>
    <property type="project" value="InterPro"/>
</dbReference>
<reference evidence="6" key="2">
    <citation type="submission" date="2016-10" db="EMBL/GenBank/DDBJ databases">
        <authorList>
            <person name="Varghese N."/>
            <person name="Submissions S."/>
        </authorList>
    </citation>
    <scope>NUCLEOTIDE SEQUENCE [LARGE SCALE GENOMIC DNA]</scope>
    <source>
        <strain evidence="6">DSM 45079</strain>
    </source>
</reference>
<dbReference type="Pfam" id="PF13340">
    <property type="entry name" value="DUF4096"/>
    <property type="match status" value="1"/>
</dbReference>
<organism evidence="3 6">
    <name type="scientific">Jiangella alkaliphila</name>
    <dbReference type="NCBI Taxonomy" id="419479"/>
    <lineage>
        <taxon>Bacteria</taxon>
        <taxon>Bacillati</taxon>
        <taxon>Actinomycetota</taxon>
        <taxon>Actinomycetes</taxon>
        <taxon>Jiangellales</taxon>
        <taxon>Jiangellaceae</taxon>
        <taxon>Jiangella</taxon>
    </lineage>
</organism>
<evidence type="ECO:0000259" key="2">
    <source>
        <dbReference type="Pfam" id="PF13340"/>
    </source>
</evidence>
<dbReference type="InterPro" id="IPR002559">
    <property type="entry name" value="Transposase_11"/>
</dbReference>
<dbReference type="AlphaFoldDB" id="A0A1H2FMA8"/>
<accession>A0A1H2FMA8</accession>
<dbReference type="Pfam" id="PF01609">
    <property type="entry name" value="DDE_Tnp_1"/>
    <property type="match status" value="1"/>
</dbReference>
<keyword evidence="6" id="KW-1185">Reference proteome</keyword>
<dbReference type="PANTHER" id="PTHR30007">
    <property type="entry name" value="PHP DOMAIN PROTEIN"/>
    <property type="match status" value="1"/>
</dbReference>
<proteinExistence type="predicted"/>
<dbReference type="EMBL" id="LT629791">
    <property type="protein sequence ID" value="SDU57147.1"/>
    <property type="molecule type" value="Genomic_DNA"/>
</dbReference>
<feature type="domain" description="Insertion element IS402-like" evidence="2">
    <location>
        <begin position="10"/>
        <end position="88"/>
    </location>
</feature>
<evidence type="ECO:0000313" key="6">
    <source>
        <dbReference type="Proteomes" id="UP000182977"/>
    </source>
</evidence>
<dbReference type="GO" id="GO:0003677">
    <property type="term" value="F:DNA binding"/>
    <property type="evidence" value="ECO:0007669"/>
    <property type="project" value="InterPro"/>
</dbReference>
<evidence type="ECO:0000259" key="1">
    <source>
        <dbReference type="Pfam" id="PF01609"/>
    </source>
</evidence>
<sequence length="284" mass="31853">MSRAPYRSDLSDARWALIEPVMSGWRAARRGLGISEPVHDLREIVNAILYVNRTGIAWEYLPHDFPPFKTVYDYYAKWEKDGTTEKIHDLLRGTARAAAGRASEPSAAILDAQSVKTSSNVAESDQGIDAGKKIKGRKRHIATDTLGLLLVVLITAASVHDTAGGRDLVDRLADRHAGVSKAWVDRGYRASVAQRGVDRGIDVQVVQKDPGLKGFHPTLRWPVERTFGWLMLHRRLVRDYETLPERSRTMIHWAMIDNMSRRITGETIQTWRDEPANSGAPPQI</sequence>
<dbReference type="PANTHER" id="PTHR30007:SF0">
    <property type="entry name" value="TRANSPOSASE"/>
    <property type="match status" value="1"/>
</dbReference>
<evidence type="ECO:0000313" key="4">
    <source>
        <dbReference type="EMBL" id="SDU57147.1"/>
    </source>
</evidence>
<feature type="domain" description="Transposase IS4-like" evidence="1">
    <location>
        <begin position="104"/>
        <end position="251"/>
    </location>
</feature>